<accession>A0AAW0BR41</accession>
<reference evidence="2 3" key="1">
    <citation type="journal article" date="2024" name="J Genomics">
        <title>Draft genome sequencing and assembly of Favolaschia claudopus CIRM-BRFM 2984 isolated from oak limbs.</title>
        <authorList>
            <person name="Navarro D."/>
            <person name="Drula E."/>
            <person name="Chaduli D."/>
            <person name="Cazenave R."/>
            <person name="Ahrendt S."/>
            <person name="Wang J."/>
            <person name="Lipzen A."/>
            <person name="Daum C."/>
            <person name="Barry K."/>
            <person name="Grigoriev I.V."/>
            <person name="Favel A."/>
            <person name="Rosso M.N."/>
            <person name="Martin F."/>
        </authorList>
    </citation>
    <scope>NUCLEOTIDE SEQUENCE [LARGE SCALE GENOMIC DNA]</scope>
    <source>
        <strain evidence="2 3">CIRM-BRFM 2984</strain>
    </source>
</reference>
<feature type="compositionally biased region" description="Basic residues" evidence="1">
    <location>
        <begin position="335"/>
        <end position="347"/>
    </location>
</feature>
<feature type="compositionally biased region" description="Acidic residues" evidence="1">
    <location>
        <begin position="384"/>
        <end position="394"/>
    </location>
</feature>
<dbReference type="EMBL" id="JAWWNJ010000028">
    <property type="protein sequence ID" value="KAK7028585.1"/>
    <property type="molecule type" value="Genomic_DNA"/>
</dbReference>
<feature type="region of interest" description="Disordered" evidence="1">
    <location>
        <begin position="1"/>
        <end position="66"/>
    </location>
</feature>
<feature type="region of interest" description="Disordered" evidence="1">
    <location>
        <begin position="329"/>
        <end position="394"/>
    </location>
</feature>
<protein>
    <submittedName>
        <fullName evidence="2">Uncharacterized protein</fullName>
    </submittedName>
</protein>
<gene>
    <name evidence="2" type="ORF">R3P38DRAFT_2776287</name>
</gene>
<evidence type="ECO:0000313" key="3">
    <source>
        <dbReference type="Proteomes" id="UP001362999"/>
    </source>
</evidence>
<name>A0AAW0BR41_9AGAR</name>
<dbReference type="AlphaFoldDB" id="A0AAW0BR41"/>
<proteinExistence type="predicted"/>
<sequence>MSSLLEMSRRLRAAQLPPSTPASDRSNPPSSPSPFLPNTSDNFLGSDPATSPPNRSMPPPSSLLLSSGISNTERLQSFGDRLLKGVKVNEDTRAEFMQYIQTTNQEERDALHVFHLLHTKELLMNTTEERLKEWKPSKELAKVIRDHIWTILLLPNLKYYSGNVEAQIISTMRTHKVKELPAADSEEAPDLIKFVARELSLFRSQMKKEIADSLEDAETRNVANLAEQLLEHAPWVNPTLGLYYHLAFIRRHLRVHKHSISKFWGEVDAELEELHGVSAEEHLQSLRCGYDEDVVLFGDPTKAPHRPKSDTFTADCAKRLKALSAAAAKVQTLGKKAKNTKNRKRKRAAEPEEEEAEPSGSGGGAESNEPEGGSSNSGGRELGSADDDDDDERS</sequence>
<evidence type="ECO:0000256" key="1">
    <source>
        <dbReference type="SAM" id="MobiDB-lite"/>
    </source>
</evidence>
<dbReference type="Proteomes" id="UP001362999">
    <property type="component" value="Unassembled WGS sequence"/>
</dbReference>
<organism evidence="2 3">
    <name type="scientific">Favolaschia claudopus</name>
    <dbReference type="NCBI Taxonomy" id="2862362"/>
    <lineage>
        <taxon>Eukaryota</taxon>
        <taxon>Fungi</taxon>
        <taxon>Dikarya</taxon>
        <taxon>Basidiomycota</taxon>
        <taxon>Agaricomycotina</taxon>
        <taxon>Agaricomycetes</taxon>
        <taxon>Agaricomycetidae</taxon>
        <taxon>Agaricales</taxon>
        <taxon>Marasmiineae</taxon>
        <taxon>Mycenaceae</taxon>
        <taxon>Favolaschia</taxon>
    </lineage>
</organism>
<evidence type="ECO:0000313" key="2">
    <source>
        <dbReference type="EMBL" id="KAK7028585.1"/>
    </source>
</evidence>
<comment type="caution">
    <text evidence="2">The sequence shown here is derived from an EMBL/GenBank/DDBJ whole genome shotgun (WGS) entry which is preliminary data.</text>
</comment>
<keyword evidence="3" id="KW-1185">Reference proteome</keyword>
<feature type="compositionally biased region" description="Low complexity" evidence="1">
    <location>
        <begin position="366"/>
        <end position="379"/>
    </location>
</feature>